<organism evidence="1 2">
    <name type="scientific">Vibrio stylophorae</name>
    <dbReference type="NCBI Taxonomy" id="659351"/>
    <lineage>
        <taxon>Bacteria</taxon>
        <taxon>Pseudomonadati</taxon>
        <taxon>Pseudomonadota</taxon>
        <taxon>Gammaproteobacteria</taxon>
        <taxon>Vibrionales</taxon>
        <taxon>Vibrionaceae</taxon>
        <taxon>Vibrio</taxon>
    </lineage>
</organism>
<evidence type="ECO:0000313" key="1">
    <source>
        <dbReference type="EMBL" id="CAH0534552.1"/>
    </source>
</evidence>
<dbReference type="Proteomes" id="UP000838672">
    <property type="component" value="Unassembled WGS sequence"/>
</dbReference>
<name>A0ABM8ZW75_9VIBR</name>
<evidence type="ECO:0008006" key="3">
    <source>
        <dbReference type="Google" id="ProtNLM"/>
    </source>
</evidence>
<dbReference type="Pfam" id="PF11383">
    <property type="entry name" value="DUF3187"/>
    <property type="match status" value="1"/>
</dbReference>
<reference evidence="1" key="1">
    <citation type="submission" date="2021-11" db="EMBL/GenBank/DDBJ databases">
        <authorList>
            <person name="Rodrigo-Torres L."/>
            <person name="Arahal R. D."/>
            <person name="Lucena T."/>
        </authorList>
    </citation>
    <scope>NUCLEOTIDE SEQUENCE</scope>
    <source>
        <strain evidence="1">CECT 7929</strain>
    </source>
</reference>
<comment type="caution">
    <text evidence="1">The sequence shown here is derived from an EMBL/GenBank/DDBJ whole genome shotgun (WGS) entry which is preliminary data.</text>
</comment>
<dbReference type="EMBL" id="CAKLDI010000001">
    <property type="protein sequence ID" value="CAH0534552.1"/>
    <property type="molecule type" value="Genomic_DNA"/>
</dbReference>
<proteinExistence type="predicted"/>
<sequence length="336" mass="38700">MGLLLISKPIALQSISRWCLLFFFLFSSQATWGYANQTNSEFGPLFAPSQSPLQAASLTPMLQDAIWQAGDSEVQASATAASIWGITNELFLDYYHNELRFNYQHAPSKQWRWSMDYRYRFSANNHIDTLTIKFHDAFDIGQNGRDTVPKHQATFRAPSEGLDQSGDSTLSFGHRLTLQLDHAIWSNPYHALSASGALLYSYQPNGPFAHHNFEQSLQLNYRYAPSPKHRWYGMVGVTHRQQTEVLQIRAKAVNSHIALGYLYRWQHNHHLWAQAQVSEGIATHVFSLNKPVYETMLGYRYLYSPRQAIEMVILENWVYYDNSADVAFTLSYRQKF</sequence>
<dbReference type="RefSeq" id="WP_237467373.1">
    <property type="nucleotide sequence ID" value="NZ_CAKLDI010000001.1"/>
</dbReference>
<protein>
    <recommendedName>
        <fullName evidence="3">DUF3187 family protein</fullName>
    </recommendedName>
</protein>
<keyword evidence="2" id="KW-1185">Reference proteome</keyword>
<gene>
    <name evidence="1" type="ORF">VST7929_02496</name>
</gene>
<accession>A0ABM8ZW75</accession>
<dbReference type="InterPro" id="IPR021523">
    <property type="entry name" value="DUF3187"/>
</dbReference>
<evidence type="ECO:0000313" key="2">
    <source>
        <dbReference type="Proteomes" id="UP000838672"/>
    </source>
</evidence>